<comment type="caution">
    <text evidence="1">The sequence shown here is derived from an EMBL/GenBank/DDBJ whole genome shotgun (WGS) entry which is preliminary data.</text>
</comment>
<sequence length="327" mass="35469">MAQARIVFHLPARHHDDWRAARHLLLFRRIEEVFAPLGAAIVVRDRQDGPFQGGDTPAYDDGDLHILETGRARGPGVLNASVAYLHPFWHLDSVGVLAESSIGARVFDASRVRTKPAKAFYERMQARFPAQRRSRREQDAEVTRFPAGAISVFLQGPLPEEYGLAYAGGEAMLRAVALGAGGRAVLVKPHPLAVEHDAGVIARVMSDGLPVTPTNANVNDMIAASVATVSANSACAMEGFLQATPAILFGPSDFHHLAETVRQPEDFPRALARVLAGPEPDYARFLFWYFARNCLNVAGAAFGEKVLAIFARAGFPPDRLGIRADMG</sequence>
<dbReference type="RefSeq" id="WP_135429379.1">
    <property type="nucleotide sequence ID" value="NZ_RPEM01000003.1"/>
</dbReference>
<proteinExistence type="predicted"/>
<protein>
    <recommendedName>
        <fullName evidence="3">Capsule polysaccharide biosynthesis protein</fullName>
    </recommendedName>
</protein>
<evidence type="ECO:0008006" key="3">
    <source>
        <dbReference type="Google" id="ProtNLM"/>
    </source>
</evidence>
<dbReference type="Proteomes" id="UP000297741">
    <property type="component" value="Unassembled WGS sequence"/>
</dbReference>
<keyword evidence="2" id="KW-1185">Reference proteome</keyword>
<name>A0ABY2KPH2_9RHOB</name>
<accession>A0ABY2KPH2</accession>
<gene>
    <name evidence="1" type="ORF">EEB11_05290</name>
</gene>
<reference evidence="1 2" key="1">
    <citation type="submission" date="2018-11" db="EMBL/GenBank/DDBJ databases">
        <title>Tabrizicola sp. isolated from sediment of alpine lake.</title>
        <authorList>
            <person name="Liu Z."/>
        </authorList>
    </citation>
    <scope>NUCLEOTIDE SEQUENCE [LARGE SCALE GENOMIC DNA]</scope>
    <source>
        <strain evidence="1 2">DRYC-M-16</strain>
    </source>
</reference>
<organism evidence="1 2">
    <name type="scientific">Pseudotabrizicola sediminis</name>
    <dbReference type="NCBI Taxonomy" id="2486418"/>
    <lineage>
        <taxon>Bacteria</taxon>
        <taxon>Pseudomonadati</taxon>
        <taxon>Pseudomonadota</taxon>
        <taxon>Alphaproteobacteria</taxon>
        <taxon>Rhodobacterales</taxon>
        <taxon>Paracoccaceae</taxon>
        <taxon>Pseudotabrizicola</taxon>
    </lineage>
</organism>
<evidence type="ECO:0000313" key="2">
    <source>
        <dbReference type="Proteomes" id="UP000297741"/>
    </source>
</evidence>
<evidence type="ECO:0000313" key="1">
    <source>
        <dbReference type="EMBL" id="TGD44117.1"/>
    </source>
</evidence>
<dbReference type="EMBL" id="RPEM01000003">
    <property type="protein sequence ID" value="TGD44117.1"/>
    <property type="molecule type" value="Genomic_DNA"/>
</dbReference>